<sequence length="1142" mass="124136">MLAPHGSTSGDTTPMHPDLTTLTWALPASRSPDLTLRLDPGGVILSTEPAAAQLAGQSLVTGQSFTELFPAARHWIPVDCAAGRLPDRPPRPVTLAETQFIGHLEAQGETLHLRLWEIGPEPVNLPAQLLAAQHALAAATTVDEVSSALLTGLSAAGVARTRLFLPHPLGGALNMNVDTAALQNPAPSVAVNADHPVAGAFRTGDAVRLSRPSTLEFPPFLEALPATRELLALPIWDGKQALGVLLLDLTSSALITDLTCWAGLHLLASSGAVALTRARLFERLRAAGERAHLLLNTTHELVWEADADFQSCGPLAQRQTPMETFPDDRNAPGLLRHLASEMRSRHLKLKGTEQQQACPFSFDLPVTSEDGERVYRQVQAVPVYGPRGNLLSWVGTLADVTARRQMERRQSIIQQVLQQLGSAAEPQELLHAVLHAARAACQGRAAQVVRLAGHDHTVHVLAHQTQDRPGELRDTSFPGDAATLWNALEAGVPTWIAADGTLCPDHFAQRDGAALPAPGSILALPLRTDAGFHVLLLIAGAAAPLCPEVRDHLRWIQPSLGQGAQRALLAWTLQRREEQGRHIINALDEALALCTEDGTIRQANGPALQLAGLEQVEDLPNIFDPGWHLHDPDGRRLEPSQYPAFTALQTGQAVRDVLVRRHLPGSVQWMSMNAVPWQHDDGRRGVIVSVKDVTEPHLLRQQLELQAQQDELTGLPNRRMFNQAVQALTTRREGGAVLLLDLDRFKLVNDTYGHHIGDALLQVIARRLQHQVQDGLCSRLAGDEFGVVLPGVTAQAARELVSHLLPLLEQPVSLRGVTLHPQVSIGLCATTDPDWEADAWFKGADLALHDAKQQGRSRWSEYTDVLERQHARRVAIEERLRLTLQSGGLTVEYQPIERQGQPGWLDVEALARWEDAELGCVSPTEFIPVAEEAGLMTLLGEQVLRAALTQVHDWSQVTGHPVRVHVNVSGGEMKNPDFARRVSRILRETGCEPAQLITELTESEAVGDVQPVLRQLNALQALGVRIALDDFGTGHSSLSMLEQLPVDSVKIDRSFVQNVDATPRRRSLLSAMLRMGEELGVQVIVEGVETAVERQVLDTLGVQFVQGYQVSRPVPATGLSAGPHGLTLAPVARPLARNSRNV</sequence>
<dbReference type="NCBIfam" id="TIGR00254">
    <property type="entry name" value="GGDEF"/>
    <property type="match status" value="1"/>
</dbReference>
<evidence type="ECO:0000259" key="3">
    <source>
        <dbReference type="PROSITE" id="PS50887"/>
    </source>
</evidence>
<dbReference type="CDD" id="cd00130">
    <property type="entry name" value="PAS"/>
    <property type="match status" value="1"/>
</dbReference>
<dbReference type="InterPro" id="IPR052155">
    <property type="entry name" value="Biofilm_reg_signaling"/>
</dbReference>
<dbReference type="SUPFAM" id="SSF55781">
    <property type="entry name" value="GAF domain-like"/>
    <property type="match status" value="2"/>
</dbReference>
<dbReference type="Gene3D" id="3.30.70.270">
    <property type="match status" value="1"/>
</dbReference>
<evidence type="ECO:0008006" key="6">
    <source>
        <dbReference type="Google" id="ProtNLM"/>
    </source>
</evidence>
<dbReference type="InterPro" id="IPR003018">
    <property type="entry name" value="GAF"/>
</dbReference>
<proteinExistence type="predicted"/>
<feature type="domain" description="PAC" evidence="1">
    <location>
        <begin position="360"/>
        <end position="412"/>
    </location>
</feature>
<dbReference type="CDD" id="cd01948">
    <property type="entry name" value="EAL"/>
    <property type="match status" value="1"/>
</dbReference>
<protein>
    <recommendedName>
        <fullName evidence="6">Diguanylate cyclase</fullName>
    </recommendedName>
</protein>
<name>A0A246BMN4_9DEIO</name>
<dbReference type="Pfam" id="PF00990">
    <property type="entry name" value="GGDEF"/>
    <property type="match status" value="1"/>
</dbReference>
<dbReference type="CDD" id="cd01949">
    <property type="entry name" value="GGDEF"/>
    <property type="match status" value="1"/>
</dbReference>
<feature type="domain" description="GGDEF" evidence="3">
    <location>
        <begin position="733"/>
        <end position="864"/>
    </location>
</feature>
<dbReference type="InterPro" id="IPR035965">
    <property type="entry name" value="PAS-like_dom_sf"/>
</dbReference>
<evidence type="ECO:0000259" key="1">
    <source>
        <dbReference type="PROSITE" id="PS50113"/>
    </source>
</evidence>
<dbReference type="Gene3D" id="3.30.450.20">
    <property type="entry name" value="PAS domain"/>
    <property type="match status" value="2"/>
</dbReference>
<dbReference type="InterPro" id="IPR000014">
    <property type="entry name" value="PAS"/>
</dbReference>
<dbReference type="SUPFAM" id="SSF55073">
    <property type="entry name" value="Nucleotide cyclase"/>
    <property type="match status" value="1"/>
</dbReference>
<feature type="domain" description="PAC" evidence="1">
    <location>
        <begin position="652"/>
        <end position="705"/>
    </location>
</feature>
<dbReference type="Gene3D" id="3.20.20.450">
    <property type="entry name" value="EAL domain"/>
    <property type="match status" value="1"/>
</dbReference>
<dbReference type="Pfam" id="PF00563">
    <property type="entry name" value="EAL"/>
    <property type="match status" value="1"/>
</dbReference>
<dbReference type="InterPro" id="IPR029787">
    <property type="entry name" value="Nucleotide_cyclase"/>
</dbReference>
<dbReference type="SMART" id="SM00052">
    <property type="entry name" value="EAL"/>
    <property type="match status" value="1"/>
</dbReference>
<evidence type="ECO:0000313" key="4">
    <source>
        <dbReference type="EMBL" id="OWL96937.1"/>
    </source>
</evidence>
<keyword evidence="5" id="KW-1185">Reference proteome</keyword>
<dbReference type="AlphaFoldDB" id="A0A246BMN4"/>
<feature type="domain" description="EAL" evidence="2">
    <location>
        <begin position="873"/>
        <end position="1127"/>
    </location>
</feature>
<gene>
    <name evidence="4" type="ORF">CBQ26_08110</name>
</gene>
<dbReference type="OrthoDB" id="51175at2"/>
<dbReference type="SUPFAM" id="SSF141868">
    <property type="entry name" value="EAL domain-like"/>
    <property type="match status" value="1"/>
</dbReference>
<evidence type="ECO:0000313" key="5">
    <source>
        <dbReference type="Proteomes" id="UP000197208"/>
    </source>
</evidence>
<dbReference type="InterPro" id="IPR000160">
    <property type="entry name" value="GGDEF_dom"/>
</dbReference>
<dbReference type="InterPro" id="IPR043128">
    <property type="entry name" value="Rev_trsase/Diguanyl_cyclase"/>
</dbReference>
<dbReference type="EMBL" id="NHMK01000010">
    <property type="protein sequence ID" value="OWL96937.1"/>
    <property type="molecule type" value="Genomic_DNA"/>
</dbReference>
<dbReference type="Pfam" id="PF08448">
    <property type="entry name" value="PAS_4"/>
    <property type="match status" value="1"/>
</dbReference>
<dbReference type="Proteomes" id="UP000197208">
    <property type="component" value="Unassembled WGS sequence"/>
</dbReference>
<dbReference type="SMART" id="SM00267">
    <property type="entry name" value="GGDEF"/>
    <property type="match status" value="1"/>
</dbReference>
<comment type="caution">
    <text evidence="4">The sequence shown here is derived from an EMBL/GenBank/DDBJ whole genome shotgun (WGS) entry which is preliminary data.</text>
</comment>
<dbReference type="InterPro" id="IPR000700">
    <property type="entry name" value="PAS-assoc_C"/>
</dbReference>
<dbReference type="PROSITE" id="PS50887">
    <property type="entry name" value="GGDEF"/>
    <property type="match status" value="1"/>
</dbReference>
<accession>A0A246BMN4</accession>
<dbReference type="InterPro" id="IPR035919">
    <property type="entry name" value="EAL_sf"/>
</dbReference>
<dbReference type="InterPro" id="IPR013656">
    <property type="entry name" value="PAS_4"/>
</dbReference>
<dbReference type="SMART" id="SM00091">
    <property type="entry name" value="PAS"/>
    <property type="match status" value="2"/>
</dbReference>
<dbReference type="PANTHER" id="PTHR44757">
    <property type="entry name" value="DIGUANYLATE CYCLASE DGCP"/>
    <property type="match status" value="1"/>
</dbReference>
<dbReference type="PROSITE" id="PS50113">
    <property type="entry name" value="PAC"/>
    <property type="match status" value="2"/>
</dbReference>
<dbReference type="PROSITE" id="PS50883">
    <property type="entry name" value="EAL"/>
    <property type="match status" value="1"/>
</dbReference>
<dbReference type="InterPro" id="IPR001633">
    <property type="entry name" value="EAL_dom"/>
</dbReference>
<reference evidence="4 5" key="1">
    <citation type="submission" date="2017-05" db="EMBL/GenBank/DDBJ databases">
        <title>De novo genome assembly of Deniococcus indicus strain DR1.</title>
        <authorList>
            <person name="Chauhan D."/>
            <person name="Yennamalli R.M."/>
            <person name="Priyadarshini R."/>
        </authorList>
    </citation>
    <scope>NUCLEOTIDE SEQUENCE [LARGE SCALE GENOMIC DNA]</scope>
    <source>
        <strain evidence="4 5">DR1</strain>
    </source>
</reference>
<dbReference type="PANTHER" id="PTHR44757:SF2">
    <property type="entry name" value="BIOFILM ARCHITECTURE MAINTENANCE PROTEIN MBAA"/>
    <property type="match status" value="1"/>
</dbReference>
<dbReference type="SUPFAM" id="SSF55785">
    <property type="entry name" value="PYP-like sensor domain (PAS domain)"/>
    <property type="match status" value="2"/>
</dbReference>
<dbReference type="Gene3D" id="3.30.450.40">
    <property type="match status" value="2"/>
</dbReference>
<dbReference type="NCBIfam" id="TIGR00229">
    <property type="entry name" value="sensory_box"/>
    <property type="match status" value="1"/>
</dbReference>
<evidence type="ECO:0000259" key="2">
    <source>
        <dbReference type="PROSITE" id="PS50883"/>
    </source>
</evidence>
<dbReference type="SMART" id="SM00065">
    <property type="entry name" value="GAF"/>
    <property type="match status" value="1"/>
</dbReference>
<organism evidence="4 5">
    <name type="scientific">Deinococcus indicus</name>
    <dbReference type="NCBI Taxonomy" id="223556"/>
    <lineage>
        <taxon>Bacteria</taxon>
        <taxon>Thermotogati</taxon>
        <taxon>Deinococcota</taxon>
        <taxon>Deinococci</taxon>
        <taxon>Deinococcales</taxon>
        <taxon>Deinococcaceae</taxon>
        <taxon>Deinococcus</taxon>
    </lineage>
</organism>
<dbReference type="InterPro" id="IPR029016">
    <property type="entry name" value="GAF-like_dom_sf"/>
</dbReference>